<organism evidence="1 2">
    <name type="scientific">Lupinus angustifolius</name>
    <name type="common">Narrow-leaved blue lupine</name>
    <dbReference type="NCBI Taxonomy" id="3871"/>
    <lineage>
        <taxon>Eukaryota</taxon>
        <taxon>Viridiplantae</taxon>
        <taxon>Streptophyta</taxon>
        <taxon>Embryophyta</taxon>
        <taxon>Tracheophyta</taxon>
        <taxon>Spermatophyta</taxon>
        <taxon>Magnoliopsida</taxon>
        <taxon>eudicotyledons</taxon>
        <taxon>Gunneridae</taxon>
        <taxon>Pentapetalae</taxon>
        <taxon>rosids</taxon>
        <taxon>fabids</taxon>
        <taxon>Fabales</taxon>
        <taxon>Fabaceae</taxon>
        <taxon>Papilionoideae</taxon>
        <taxon>50 kb inversion clade</taxon>
        <taxon>genistoids sensu lato</taxon>
        <taxon>core genistoids</taxon>
        <taxon>Genisteae</taxon>
        <taxon>Lupinus</taxon>
    </lineage>
</organism>
<accession>A0A1J7GEN3</accession>
<dbReference type="EMBL" id="CM007373">
    <property type="protein sequence ID" value="OIV98821.1"/>
    <property type="molecule type" value="Genomic_DNA"/>
</dbReference>
<gene>
    <name evidence="1" type="ORF">TanjilG_25067</name>
</gene>
<proteinExistence type="predicted"/>
<sequence>MLNFEALEERELDCPHRFRYTDLHIATKRVSYLELEALVLYAKISKLLQGDAEVIKRARQEVPCDYA</sequence>
<dbReference type="Proteomes" id="UP000188354">
    <property type="component" value="Chromosome LG13"/>
</dbReference>
<evidence type="ECO:0000313" key="1">
    <source>
        <dbReference type="EMBL" id="OIV98821.1"/>
    </source>
</evidence>
<name>A0A1J7GEN3_LUPAN</name>
<reference evidence="1 2" key="1">
    <citation type="journal article" date="2017" name="Plant Biotechnol. J.">
        <title>A comprehensive draft genome sequence for lupin (Lupinus angustifolius), an emerging health food: insights into plant-microbe interactions and legume evolution.</title>
        <authorList>
            <person name="Hane J.K."/>
            <person name="Ming Y."/>
            <person name="Kamphuis L.G."/>
            <person name="Nelson M.N."/>
            <person name="Garg G."/>
            <person name="Atkins C.A."/>
            <person name="Bayer P.E."/>
            <person name="Bravo A."/>
            <person name="Bringans S."/>
            <person name="Cannon S."/>
            <person name="Edwards D."/>
            <person name="Foley R."/>
            <person name="Gao L.L."/>
            <person name="Harrison M.J."/>
            <person name="Huang W."/>
            <person name="Hurgobin B."/>
            <person name="Li S."/>
            <person name="Liu C.W."/>
            <person name="McGrath A."/>
            <person name="Morahan G."/>
            <person name="Murray J."/>
            <person name="Weller J."/>
            <person name="Jian J."/>
            <person name="Singh K.B."/>
        </authorList>
    </citation>
    <scope>NUCLEOTIDE SEQUENCE [LARGE SCALE GENOMIC DNA]</scope>
    <source>
        <strain evidence="2">cv. Tanjil</strain>
        <tissue evidence="1">Whole plant</tissue>
    </source>
</reference>
<keyword evidence="2" id="KW-1185">Reference proteome</keyword>
<evidence type="ECO:0000313" key="2">
    <source>
        <dbReference type="Proteomes" id="UP000188354"/>
    </source>
</evidence>
<dbReference type="Gramene" id="OIV98821">
    <property type="protein sequence ID" value="OIV98821"/>
    <property type="gene ID" value="TanjilG_25067"/>
</dbReference>
<dbReference type="AlphaFoldDB" id="A0A1J7GEN3"/>
<protein>
    <submittedName>
        <fullName evidence="1">Uncharacterized protein</fullName>
    </submittedName>
</protein>